<evidence type="ECO:0000313" key="2">
    <source>
        <dbReference type="EMBL" id="GBN80051.1"/>
    </source>
</evidence>
<dbReference type="AlphaFoldDB" id="A0A4Y2RWD3"/>
<gene>
    <name evidence="2" type="ORF">AVEN_120499_1</name>
</gene>
<reference evidence="2 3" key="1">
    <citation type="journal article" date="2019" name="Sci. Rep.">
        <title>Orb-weaving spider Araneus ventricosus genome elucidates the spidroin gene catalogue.</title>
        <authorList>
            <person name="Kono N."/>
            <person name="Nakamura H."/>
            <person name="Ohtoshi R."/>
            <person name="Moran D.A.P."/>
            <person name="Shinohara A."/>
            <person name="Yoshida Y."/>
            <person name="Fujiwara M."/>
            <person name="Mori M."/>
            <person name="Tomita M."/>
            <person name="Arakawa K."/>
        </authorList>
    </citation>
    <scope>NUCLEOTIDE SEQUENCE [LARGE SCALE GENOMIC DNA]</scope>
</reference>
<evidence type="ECO:0000256" key="1">
    <source>
        <dbReference type="SAM" id="MobiDB-lite"/>
    </source>
</evidence>
<sequence length="104" mass="11560">MANTEKENDITIAIKGGYRHPLKTSHLGILIKSSFLVQPCHCLGITSIWARIKVASADGRNVPGSFPSVRLAMPRGRIKKWEGGLMASTQSRGRPKRWDRVSYV</sequence>
<dbReference type="EMBL" id="BGPR01018754">
    <property type="protein sequence ID" value="GBN80051.1"/>
    <property type="molecule type" value="Genomic_DNA"/>
</dbReference>
<feature type="region of interest" description="Disordered" evidence="1">
    <location>
        <begin position="85"/>
        <end position="104"/>
    </location>
</feature>
<name>A0A4Y2RWD3_ARAVE</name>
<accession>A0A4Y2RWD3</accession>
<dbReference type="Proteomes" id="UP000499080">
    <property type="component" value="Unassembled WGS sequence"/>
</dbReference>
<keyword evidence="3" id="KW-1185">Reference proteome</keyword>
<protein>
    <submittedName>
        <fullName evidence="2">Uncharacterized protein</fullName>
    </submittedName>
</protein>
<comment type="caution">
    <text evidence="2">The sequence shown here is derived from an EMBL/GenBank/DDBJ whole genome shotgun (WGS) entry which is preliminary data.</text>
</comment>
<dbReference type="OrthoDB" id="10543247at2759"/>
<organism evidence="2 3">
    <name type="scientific">Araneus ventricosus</name>
    <name type="common">Orbweaver spider</name>
    <name type="synonym">Epeira ventricosa</name>
    <dbReference type="NCBI Taxonomy" id="182803"/>
    <lineage>
        <taxon>Eukaryota</taxon>
        <taxon>Metazoa</taxon>
        <taxon>Ecdysozoa</taxon>
        <taxon>Arthropoda</taxon>
        <taxon>Chelicerata</taxon>
        <taxon>Arachnida</taxon>
        <taxon>Araneae</taxon>
        <taxon>Araneomorphae</taxon>
        <taxon>Entelegynae</taxon>
        <taxon>Araneoidea</taxon>
        <taxon>Araneidae</taxon>
        <taxon>Araneus</taxon>
    </lineage>
</organism>
<proteinExistence type="predicted"/>
<evidence type="ECO:0000313" key="3">
    <source>
        <dbReference type="Proteomes" id="UP000499080"/>
    </source>
</evidence>